<proteinExistence type="predicted"/>
<dbReference type="AlphaFoldDB" id="A0A0E9VN69"/>
<protein>
    <submittedName>
        <fullName evidence="1">Uncharacterized protein</fullName>
    </submittedName>
</protein>
<name>A0A0E9VN69_ANGAN</name>
<dbReference type="EMBL" id="GBXM01029879">
    <property type="protein sequence ID" value="JAH78698.1"/>
    <property type="molecule type" value="Transcribed_RNA"/>
</dbReference>
<sequence>MRGITHSYFGRYPAVIIECIFHKRIIEDNK</sequence>
<organism evidence="1">
    <name type="scientific">Anguilla anguilla</name>
    <name type="common">European freshwater eel</name>
    <name type="synonym">Muraena anguilla</name>
    <dbReference type="NCBI Taxonomy" id="7936"/>
    <lineage>
        <taxon>Eukaryota</taxon>
        <taxon>Metazoa</taxon>
        <taxon>Chordata</taxon>
        <taxon>Craniata</taxon>
        <taxon>Vertebrata</taxon>
        <taxon>Euteleostomi</taxon>
        <taxon>Actinopterygii</taxon>
        <taxon>Neopterygii</taxon>
        <taxon>Teleostei</taxon>
        <taxon>Anguilliformes</taxon>
        <taxon>Anguillidae</taxon>
        <taxon>Anguilla</taxon>
    </lineage>
</organism>
<accession>A0A0E9VN69</accession>
<evidence type="ECO:0000313" key="1">
    <source>
        <dbReference type="EMBL" id="JAH78698.1"/>
    </source>
</evidence>
<reference evidence="1" key="2">
    <citation type="journal article" date="2015" name="Fish Shellfish Immunol.">
        <title>Early steps in the European eel (Anguilla anguilla)-Vibrio vulnificus interaction in the gills: Role of the RtxA13 toxin.</title>
        <authorList>
            <person name="Callol A."/>
            <person name="Pajuelo D."/>
            <person name="Ebbesson L."/>
            <person name="Teles M."/>
            <person name="MacKenzie S."/>
            <person name="Amaro C."/>
        </authorList>
    </citation>
    <scope>NUCLEOTIDE SEQUENCE</scope>
</reference>
<reference evidence="1" key="1">
    <citation type="submission" date="2014-11" db="EMBL/GenBank/DDBJ databases">
        <authorList>
            <person name="Amaro Gonzalez C."/>
        </authorList>
    </citation>
    <scope>NUCLEOTIDE SEQUENCE</scope>
</reference>